<dbReference type="Proteomes" id="UP000218811">
    <property type="component" value="Unassembled WGS sequence"/>
</dbReference>
<proteinExistence type="inferred from homology"/>
<dbReference type="OMA" id="VTQLRQY"/>
<evidence type="ECO:0000256" key="3">
    <source>
        <dbReference type="ARBA" id="ARBA00022664"/>
    </source>
</evidence>
<dbReference type="GO" id="GO:0006355">
    <property type="term" value="P:regulation of DNA-templated transcription"/>
    <property type="evidence" value="ECO:0007669"/>
    <property type="project" value="InterPro"/>
</dbReference>
<dbReference type="GO" id="GO:0008380">
    <property type="term" value="P:RNA splicing"/>
    <property type="evidence" value="ECO:0007669"/>
    <property type="project" value="UniProtKB-KW"/>
</dbReference>
<evidence type="ECO:0000313" key="7">
    <source>
        <dbReference type="EMBL" id="PCH41125.1"/>
    </source>
</evidence>
<dbReference type="AlphaFoldDB" id="A0A2H3JHU0"/>
<evidence type="ECO:0000313" key="8">
    <source>
        <dbReference type="Proteomes" id="UP000218811"/>
    </source>
</evidence>
<feature type="compositionally biased region" description="Gly residues" evidence="6">
    <location>
        <begin position="314"/>
        <end position="334"/>
    </location>
</feature>
<evidence type="ECO:0000256" key="2">
    <source>
        <dbReference type="ARBA" id="ARBA00010313"/>
    </source>
</evidence>
<gene>
    <name evidence="7" type="ORF">WOLCODRAFT_137202</name>
</gene>
<dbReference type="OrthoDB" id="3363802at2759"/>
<keyword evidence="5" id="KW-0539">Nucleus</keyword>
<evidence type="ECO:0000256" key="1">
    <source>
        <dbReference type="ARBA" id="ARBA00004123"/>
    </source>
</evidence>
<evidence type="ECO:0000256" key="4">
    <source>
        <dbReference type="ARBA" id="ARBA00023187"/>
    </source>
</evidence>
<evidence type="ECO:0000256" key="5">
    <source>
        <dbReference type="ARBA" id="ARBA00023242"/>
    </source>
</evidence>
<feature type="compositionally biased region" description="Polar residues" evidence="6">
    <location>
        <begin position="162"/>
        <end position="183"/>
    </location>
</feature>
<dbReference type="GO" id="GO:0000381">
    <property type="term" value="P:regulation of alternative mRNA splicing, via spliceosome"/>
    <property type="evidence" value="ECO:0007669"/>
    <property type="project" value="InterPro"/>
</dbReference>
<organism evidence="7 8">
    <name type="scientific">Wolfiporia cocos (strain MD-104)</name>
    <name type="common">Brown rot fungus</name>
    <dbReference type="NCBI Taxonomy" id="742152"/>
    <lineage>
        <taxon>Eukaryota</taxon>
        <taxon>Fungi</taxon>
        <taxon>Dikarya</taxon>
        <taxon>Basidiomycota</taxon>
        <taxon>Agaricomycotina</taxon>
        <taxon>Agaricomycetes</taxon>
        <taxon>Polyporales</taxon>
        <taxon>Phaeolaceae</taxon>
        <taxon>Wolfiporia</taxon>
    </lineage>
</organism>
<feature type="compositionally biased region" description="Basic and acidic residues" evidence="6">
    <location>
        <begin position="347"/>
        <end position="358"/>
    </location>
</feature>
<dbReference type="InterPro" id="IPR025224">
    <property type="entry name" value="CCAR1/CCAR2"/>
</dbReference>
<name>A0A2H3JHU0_WOLCO</name>
<dbReference type="Pfam" id="PF17098">
    <property type="entry name" value="Wtap"/>
    <property type="match status" value="1"/>
</dbReference>
<dbReference type="PANTHER" id="PTHR14304">
    <property type="entry name" value="CELL DIVISION CYCLE AND APOPTOSIS REGULATOR PROTEIN"/>
    <property type="match status" value="1"/>
</dbReference>
<dbReference type="EMBL" id="KB468113">
    <property type="protein sequence ID" value="PCH41125.1"/>
    <property type="molecule type" value="Genomic_DNA"/>
</dbReference>
<dbReference type="PANTHER" id="PTHR14304:SF11">
    <property type="entry name" value="SAP DOMAIN-CONTAINING PROTEIN"/>
    <property type="match status" value="1"/>
</dbReference>
<comment type="subcellular location">
    <subcellularLocation>
        <location evidence="1">Nucleus</location>
    </subcellularLocation>
</comment>
<comment type="similarity">
    <text evidence="2">Belongs to the fl(2)d family.</text>
</comment>
<dbReference type="GO" id="GO:0006397">
    <property type="term" value="P:mRNA processing"/>
    <property type="evidence" value="ECO:0007669"/>
    <property type="project" value="UniProtKB-KW"/>
</dbReference>
<feature type="region of interest" description="Disordered" evidence="6">
    <location>
        <begin position="149"/>
        <end position="358"/>
    </location>
</feature>
<feature type="compositionally biased region" description="Polar residues" evidence="6">
    <location>
        <begin position="218"/>
        <end position="228"/>
    </location>
</feature>
<sequence>MDLPSAREIELETLLRQRDEQLAELTDEVTQLRQYLSNQPAPSTTDPFTLPPALVSLLLPHLNDRSSPATAASNTVTAALTQRAKILQEENDELYELLKSGETGKLKEDVHALRRVVQKLEGALKESHQVIASLSAELDRSQEALITANSRQQAAPKPPPGHSQSPVPRNMYQQPPHLSSANGATKLPPTGPRAHKKPRLSESHTPPAPPSRSMYPNRPSNTHSNPSSLADGRGPEDRKPFVKMDADDDERTRPRSPERERERDRMRDRDRERERERDRDRERPRERERDRDRERERNRERERERDRASRRNGAHGGGRGGNGGSGGGGGGGGRRGARGATNAYNDSGDRTLAERLGL</sequence>
<protein>
    <submittedName>
        <fullName evidence="7">Uncharacterized protein</fullName>
    </submittedName>
</protein>
<accession>A0A2H3JHU0</accession>
<keyword evidence="4" id="KW-0508">mRNA splicing</keyword>
<keyword evidence="3" id="KW-0507">mRNA processing</keyword>
<keyword evidence="8" id="KW-1185">Reference proteome</keyword>
<dbReference type="STRING" id="742152.A0A2H3JHU0"/>
<evidence type="ECO:0000256" key="6">
    <source>
        <dbReference type="SAM" id="MobiDB-lite"/>
    </source>
</evidence>
<dbReference type="GO" id="GO:0016556">
    <property type="term" value="P:mRNA modification"/>
    <property type="evidence" value="ECO:0007669"/>
    <property type="project" value="InterPro"/>
</dbReference>
<dbReference type="InterPro" id="IPR033757">
    <property type="entry name" value="WTAP"/>
</dbReference>
<feature type="compositionally biased region" description="Basic and acidic residues" evidence="6">
    <location>
        <begin position="233"/>
        <end position="309"/>
    </location>
</feature>
<dbReference type="GO" id="GO:0005634">
    <property type="term" value="C:nucleus"/>
    <property type="evidence" value="ECO:0007669"/>
    <property type="project" value="UniProtKB-SubCell"/>
</dbReference>
<reference evidence="7 8" key="1">
    <citation type="journal article" date="2012" name="Science">
        <title>The Paleozoic origin of enzymatic lignin decomposition reconstructed from 31 fungal genomes.</title>
        <authorList>
            <person name="Floudas D."/>
            <person name="Binder M."/>
            <person name="Riley R."/>
            <person name="Barry K."/>
            <person name="Blanchette R.A."/>
            <person name="Henrissat B."/>
            <person name="Martinez A.T."/>
            <person name="Otillar R."/>
            <person name="Spatafora J.W."/>
            <person name="Yadav J.S."/>
            <person name="Aerts A."/>
            <person name="Benoit I."/>
            <person name="Boyd A."/>
            <person name="Carlson A."/>
            <person name="Copeland A."/>
            <person name="Coutinho P.M."/>
            <person name="de Vries R.P."/>
            <person name="Ferreira P."/>
            <person name="Findley K."/>
            <person name="Foster B."/>
            <person name="Gaskell J."/>
            <person name="Glotzer D."/>
            <person name="Gorecki P."/>
            <person name="Heitman J."/>
            <person name="Hesse C."/>
            <person name="Hori C."/>
            <person name="Igarashi K."/>
            <person name="Jurgens J.A."/>
            <person name="Kallen N."/>
            <person name="Kersten P."/>
            <person name="Kohler A."/>
            <person name="Kuees U."/>
            <person name="Kumar T.K.A."/>
            <person name="Kuo A."/>
            <person name="LaButti K."/>
            <person name="Larrondo L.F."/>
            <person name="Lindquist E."/>
            <person name="Ling A."/>
            <person name="Lombard V."/>
            <person name="Lucas S."/>
            <person name="Lundell T."/>
            <person name="Martin R."/>
            <person name="McLaughlin D.J."/>
            <person name="Morgenstern I."/>
            <person name="Morin E."/>
            <person name="Murat C."/>
            <person name="Nagy L.G."/>
            <person name="Nolan M."/>
            <person name="Ohm R.A."/>
            <person name="Patyshakuliyeva A."/>
            <person name="Rokas A."/>
            <person name="Ruiz-Duenas F.J."/>
            <person name="Sabat G."/>
            <person name="Salamov A."/>
            <person name="Samejima M."/>
            <person name="Schmutz J."/>
            <person name="Slot J.C."/>
            <person name="St John F."/>
            <person name="Stenlid J."/>
            <person name="Sun H."/>
            <person name="Sun S."/>
            <person name="Syed K."/>
            <person name="Tsang A."/>
            <person name="Wiebenga A."/>
            <person name="Young D."/>
            <person name="Pisabarro A."/>
            <person name="Eastwood D.C."/>
            <person name="Martin F."/>
            <person name="Cullen D."/>
            <person name="Grigoriev I.V."/>
            <person name="Hibbett D.S."/>
        </authorList>
    </citation>
    <scope>NUCLEOTIDE SEQUENCE [LARGE SCALE GENOMIC DNA]</scope>
    <source>
        <strain evidence="7 8">MD-104</strain>
    </source>
</reference>